<dbReference type="Pfam" id="PF00072">
    <property type="entry name" value="Response_reg"/>
    <property type="match status" value="1"/>
</dbReference>
<comment type="caution">
    <text evidence="9">The sequence shown here is derived from an EMBL/GenBank/DDBJ whole genome shotgun (WGS) entry which is preliminary data.</text>
</comment>
<dbReference type="InterPro" id="IPR011006">
    <property type="entry name" value="CheY-like_superfamily"/>
</dbReference>
<keyword evidence="6" id="KW-0472">Membrane</keyword>
<dbReference type="CDD" id="cd17546">
    <property type="entry name" value="REC_hyHK_CKI1_RcsC-like"/>
    <property type="match status" value="1"/>
</dbReference>
<comment type="catalytic activity">
    <reaction evidence="1">
        <text>ATP + protein L-histidine = ADP + protein N-phospho-L-histidine.</text>
        <dbReference type="EC" id="2.7.13.3"/>
    </reaction>
</comment>
<dbReference type="SMART" id="SM00387">
    <property type="entry name" value="HATPase_c"/>
    <property type="match status" value="1"/>
</dbReference>
<dbReference type="EMBL" id="JBGMEK010000001">
    <property type="protein sequence ID" value="MFA0809495.1"/>
    <property type="molecule type" value="Genomic_DNA"/>
</dbReference>
<evidence type="ECO:0000256" key="1">
    <source>
        <dbReference type="ARBA" id="ARBA00000085"/>
    </source>
</evidence>
<keyword evidence="10" id="KW-1185">Reference proteome</keyword>
<gene>
    <name evidence="9" type="ORF">ACCI49_01065</name>
</gene>
<sequence>MKALIRYLRSHVSIKKRLLLMFFIPGIVYYLFSTALSFSHIQGISNARSVELRSVVKSAVGKTSAQFISRGLKKDLEEVLHSLISDTAVNGVIVYDVDNTIFAQVGDISPRTNVAVYEHKIFHKPIIPSFDEIDFNDGVSKGDAEQIGNLKFFVDQAIVEEDSWQAAIGDLAILFIIILICSPLFYALYQSFNNPLSSILNNILEFEKGNLDWIQRNDKGDDEFTRVQQALKRVARTQIDQTRQIREANLTLKQRALELEHQVKIATEAREEADRANAQKDIFVANVTHEMRHPLAGVVSGVDLVEQFILCAQHKLMELNNSVTPEQFSQLIAIRTELKDAISSLGISKTSSKDLTIMVDDLLTSIQDMHQEILLRPTTFLLYDSLDILFRSHYENATSKGLDYQFEIKGLEIDSPLYVKGDWVRISQVVNSLLENAIRFTEQGTVSITVEVSIQKGNVNLHFVISDTGVGISDNEKESIFKLFHIGEKPSDKQYSGLGTGLTIAHKIAERIKGELNLEHSELGVGSRFYFNLKLPVSSAKDIIPYEIKNSVEKRLSILYVEDSAMNRQLFSSFCKIAGIDLILAQNGQEGIERYKSHHFDGLIVDCYMPKMNGYDFVRKIRQWEKEEDSGHIPIFALTADASTRNRERCFNAGYDEFLTKPYTRSTFRFIIDRIDRYNSRNHRA</sequence>
<reference evidence="9 10" key="1">
    <citation type="submission" date="2024-08" db="EMBL/GenBank/DDBJ databases">
        <authorList>
            <person name="Ishaq N."/>
        </authorList>
    </citation>
    <scope>NUCLEOTIDE SEQUENCE [LARGE SCALE GENOMIC DNA]</scope>
    <source>
        <strain evidence="9 10">DSM 18651</strain>
    </source>
</reference>
<evidence type="ECO:0000256" key="2">
    <source>
        <dbReference type="ARBA" id="ARBA00012438"/>
    </source>
</evidence>
<dbReference type="Gene3D" id="3.40.50.2300">
    <property type="match status" value="1"/>
</dbReference>
<protein>
    <recommendedName>
        <fullName evidence="2">histidine kinase</fullName>
        <ecNumber evidence="2">2.7.13.3</ecNumber>
    </recommendedName>
</protein>
<evidence type="ECO:0000313" key="9">
    <source>
        <dbReference type="EMBL" id="MFA0809495.1"/>
    </source>
</evidence>
<dbReference type="PRINTS" id="PR00344">
    <property type="entry name" value="BCTRLSENSOR"/>
</dbReference>
<dbReference type="InterPro" id="IPR001789">
    <property type="entry name" value="Sig_transdc_resp-reg_receiver"/>
</dbReference>
<dbReference type="Gene3D" id="1.10.287.130">
    <property type="match status" value="1"/>
</dbReference>
<dbReference type="EC" id="2.7.13.3" evidence="2"/>
<dbReference type="Proteomes" id="UP001569428">
    <property type="component" value="Unassembled WGS sequence"/>
</dbReference>
<dbReference type="Gene3D" id="3.30.565.10">
    <property type="entry name" value="Histidine kinase-like ATPase, C-terminal domain"/>
    <property type="match status" value="1"/>
</dbReference>
<dbReference type="InterPro" id="IPR003594">
    <property type="entry name" value="HATPase_dom"/>
</dbReference>
<dbReference type="PANTHER" id="PTHR45339">
    <property type="entry name" value="HYBRID SIGNAL TRANSDUCTION HISTIDINE KINASE J"/>
    <property type="match status" value="1"/>
</dbReference>
<dbReference type="InterPro" id="IPR005467">
    <property type="entry name" value="His_kinase_dom"/>
</dbReference>
<dbReference type="Pfam" id="PF02518">
    <property type="entry name" value="HATPase_c"/>
    <property type="match status" value="1"/>
</dbReference>
<feature type="transmembrane region" description="Helical" evidence="6">
    <location>
        <begin position="18"/>
        <end position="38"/>
    </location>
</feature>
<evidence type="ECO:0000313" key="10">
    <source>
        <dbReference type="Proteomes" id="UP001569428"/>
    </source>
</evidence>
<feature type="domain" description="Response regulatory" evidence="8">
    <location>
        <begin position="557"/>
        <end position="676"/>
    </location>
</feature>
<dbReference type="PANTHER" id="PTHR45339:SF1">
    <property type="entry name" value="HYBRID SIGNAL TRANSDUCTION HISTIDINE KINASE J"/>
    <property type="match status" value="1"/>
</dbReference>
<keyword evidence="3 5" id="KW-0597">Phosphoprotein</keyword>
<evidence type="ECO:0000256" key="6">
    <source>
        <dbReference type="SAM" id="Phobius"/>
    </source>
</evidence>
<dbReference type="SUPFAM" id="SSF47384">
    <property type="entry name" value="Homodimeric domain of signal transducing histidine kinase"/>
    <property type="match status" value="1"/>
</dbReference>
<evidence type="ECO:0000259" key="8">
    <source>
        <dbReference type="PROSITE" id="PS50110"/>
    </source>
</evidence>
<evidence type="ECO:0000259" key="7">
    <source>
        <dbReference type="PROSITE" id="PS50109"/>
    </source>
</evidence>
<evidence type="ECO:0000256" key="4">
    <source>
        <dbReference type="ARBA" id="ARBA00023012"/>
    </source>
</evidence>
<keyword evidence="4" id="KW-0902">Two-component regulatory system</keyword>
<evidence type="ECO:0000256" key="5">
    <source>
        <dbReference type="PROSITE-ProRule" id="PRU00169"/>
    </source>
</evidence>
<feature type="modified residue" description="4-aspartylphosphate" evidence="5">
    <location>
        <position position="606"/>
    </location>
</feature>
<accession>A0ABV4NTZ3</accession>
<dbReference type="InterPro" id="IPR004358">
    <property type="entry name" value="Sig_transdc_His_kin-like_C"/>
</dbReference>
<dbReference type="SUPFAM" id="SSF52172">
    <property type="entry name" value="CheY-like"/>
    <property type="match status" value="1"/>
</dbReference>
<keyword evidence="6" id="KW-0812">Transmembrane</keyword>
<organism evidence="9 10">
    <name type="scientific">Microbulbifer epialgicus</name>
    <dbReference type="NCBI Taxonomy" id="393907"/>
    <lineage>
        <taxon>Bacteria</taxon>
        <taxon>Pseudomonadati</taxon>
        <taxon>Pseudomonadota</taxon>
        <taxon>Gammaproteobacteria</taxon>
        <taxon>Cellvibrionales</taxon>
        <taxon>Microbulbiferaceae</taxon>
        <taxon>Microbulbifer</taxon>
    </lineage>
</organism>
<dbReference type="PROSITE" id="PS50109">
    <property type="entry name" value="HIS_KIN"/>
    <property type="match status" value="1"/>
</dbReference>
<keyword evidence="6" id="KW-1133">Transmembrane helix</keyword>
<dbReference type="PROSITE" id="PS50110">
    <property type="entry name" value="RESPONSE_REGULATORY"/>
    <property type="match status" value="1"/>
</dbReference>
<name>A0ABV4NTZ3_9GAMM</name>
<dbReference type="SUPFAM" id="SSF55874">
    <property type="entry name" value="ATPase domain of HSP90 chaperone/DNA topoisomerase II/histidine kinase"/>
    <property type="match status" value="1"/>
</dbReference>
<dbReference type="SMART" id="SM00448">
    <property type="entry name" value="REC"/>
    <property type="match status" value="1"/>
</dbReference>
<dbReference type="InterPro" id="IPR036890">
    <property type="entry name" value="HATPase_C_sf"/>
</dbReference>
<dbReference type="RefSeq" id="WP_371837113.1">
    <property type="nucleotide sequence ID" value="NZ_JBGMEK010000001.1"/>
</dbReference>
<evidence type="ECO:0000256" key="3">
    <source>
        <dbReference type="ARBA" id="ARBA00022553"/>
    </source>
</evidence>
<proteinExistence type="predicted"/>
<dbReference type="InterPro" id="IPR036097">
    <property type="entry name" value="HisK_dim/P_sf"/>
</dbReference>
<feature type="domain" description="Histidine kinase" evidence="7">
    <location>
        <begin position="286"/>
        <end position="537"/>
    </location>
</feature>